<evidence type="ECO:0000256" key="3">
    <source>
        <dbReference type="ARBA" id="ARBA00022691"/>
    </source>
</evidence>
<dbReference type="PROSITE" id="PS51918">
    <property type="entry name" value="RADICAL_SAM"/>
    <property type="match status" value="1"/>
</dbReference>
<organism evidence="8 9">
    <name type="scientific">Thermoclostridium caenicola</name>
    <dbReference type="NCBI Taxonomy" id="659425"/>
    <lineage>
        <taxon>Bacteria</taxon>
        <taxon>Bacillati</taxon>
        <taxon>Bacillota</taxon>
        <taxon>Clostridia</taxon>
        <taxon>Eubacteriales</taxon>
        <taxon>Oscillospiraceae</taxon>
        <taxon>Thermoclostridium</taxon>
    </lineage>
</organism>
<keyword evidence="6" id="KW-0411">Iron-sulfur</keyword>
<keyword evidence="9" id="KW-1185">Reference proteome</keyword>
<dbReference type="EMBL" id="FQZP01000068">
    <property type="protein sequence ID" value="SHJ53804.1"/>
    <property type="molecule type" value="Genomic_DNA"/>
</dbReference>
<dbReference type="CDD" id="cd01335">
    <property type="entry name" value="Radical_SAM"/>
    <property type="match status" value="1"/>
</dbReference>
<comment type="cofactor">
    <cofactor evidence="1">
        <name>[4Fe-4S] cluster</name>
        <dbReference type="ChEBI" id="CHEBI:49883"/>
    </cofactor>
</comment>
<dbReference type="NCBIfam" id="TIGR03974">
    <property type="entry name" value="rSAM_six_Cys"/>
    <property type="match status" value="1"/>
</dbReference>
<dbReference type="InterPro" id="IPR013785">
    <property type="entry name" value="Aldolase_TIM"/>
</dbReference>
<dbReference type="InterPro" id="IPR000385">
    <property type="entry name" value="MoaA_NifB_PqqE_Fe-S-bd_CS"/>
</dbReference>
<dbReference type="RefSeq" id="WP_149679629.1">
    <property type="nucleotide sequence ID" value="NZ_FQZP01000068.1"/>
</dbReference>
<dbReference type="CDD" id="cd21124">
    <property type="entry name" value="SPASM_CteB-like"/>
    <property type="match status" value="1"/>
</dbReference>
<evidence type="ECO:0000313" key="8">
    <source>
        <dbReference type="EMBL" id="SHJ53804.1"/>
    </source>
</evidence>
<gene>
    <name evidence="8" type="ORF">SAMN05444373_10686</name>
</gene>
<keyword evidence="3" id="KW-0949">S-adenosyl-L-methionine</keyword>
<evidence type="ECO:0000256" key="6">
    <source>
        <dbReference type="ARBA" id="ARBA00023014"/>
    </source>
</evidence>
<evidence type="ECO:0000256" key="2">
    <source>
        <dbReference type="ARBA" id="ARBA00022485"/>
    </source>
</evidence>
<dbReference type="SFLD" id="SFLDG01386">
    <property type="entry name" value="main_SPASM_domain-containing"/>
    <property type="match status" value="1"/>
</dbReference>
<dbReference type="NCBIfam" id="TIGR04085">
    <property type="entry name" value="rSAM_more_4Fe4S"/>
    <property type="match status" value="1"/>
</dbReference>
<proteinExistence type="predicted"/>
<accession>A0A1M6K495</accession>
<evidence type="ECO:0000256" key="4">
    <source>
        <dbReference type="ARBA" id="ARBA00022723"/>
    </source>
</evidence>
<dbReference type="InterPro" id="IPR058240">
    <property type="entry name" value="rSAM_sf"/>
</dbReference>
<dbReference type="SFLD" id="SFLDS00029">
    <property type="entry name" value="Radical_SAM"/>
    <property type="match status" value="1"/>
</dbReference>
<evidence type="ECO:0000256" key="1">
    <source>
        <dbReference type="ARBA" id="ARBA00001966"/>
    </source>
</evidence>
<keyword evidence="4" id="KW-0479">Metal-binding</keyword>
<dbReference type="Proteomes" id="UP000324781">
    <property type="component" value="Unassembled WGS sequence"/>
</dbReference>
<dbReference type="SUPFAM" id="SSF102114">
    <property type="entry name" value="Radical SAM enzymes"/>
    <property type="match status" value="1"/>
</dbReference>
<evidence type="ECO:0000256" key="5">
    <source>
        <dbReference type="ARBA" id="ARBA00023004"/>
    </source>
</evidence>
<dbReference type="OrthoDB" id="9808591at2"/>
<feature type="domain" description="Radical SAM core" evidence="7">
    <location>
        <begin position="90"/>
        <end position="315"/>
    </location>
</feature>
<dbReference type="SFLD" id="SFLDG01384">
    <property type="entry name" value="thioether_bond_formation_requi"/>
    <property type="match status" value="1"/>
</dbReference>
<dbReference type="InterPro" id="IPR007197">
    <property type="entry name" value="rSAM"/>
</dbReference>
<keyword evidence="2" id="KW-0004">4Fe-4S</keyword>
<keyword evidence="5" id="KW-0408">Iron</keyword>
<dbReference type="Gene3D" id="3.20.20.70">
    <property type="entry name" value="Aldolase class I"/>
    <property type="match status" value="1"/>
</dbReference>
<protein>
    <recommendedName>
        <fullName evidence="7">Radical SAM core domain-containing protein</fullName>
    </recommendedName>
</protein>
<sequence length="456" mass="51945">MIHAFSMHGVNLALDVNSGAVHVLDDVGFQVLQCYSQEGKPVHEKLEKLKEILPEQVILEAMDEIQTLIGEGSLFSADPYEDYLPQWSKKTVVKALCLHIAHDCNLRCKYCFAGTGEYLGERSLMSLEVGKKAIDFLIENSGNRRNLEVDFFGGEPLMNFDVVKEIVHYARSREKDSGKRFRFTLTTNVLLLDKEKRDFINEHMHNVVLSIDGRKEINDAMRKRVDGTGCYDRILPLAKTMVEERGHENYYVRGTFTRHNLDFGEDVLHLADEGFEQISVEPVVASADSGLDIREEDIPRACAEYERLAKAYVERRGSGRWFNFFHFMLDLEGGPCIAKRLRGCGSGTEYLAVTPEGDLYPCHQFVGQTRFRLGSVFEGLNGNPVREEFYQANVYEKPECRTCWAKFYCSGGCAANSWKFNQDIKKPYKVGCELEKKRIECALWIKSQEFAAAEGE</sequence>
<dbReference type="Pfam" id="PF04055">
    <property type="entry name" value="Radical_SAM"/>
    <property type="match status" value="1"/>
</dbReference>
<evidence type="ECO:0000259" key="7">
    <source>
        <dbReference type="PROSITE" id="PS51918"/>
    </source>
</evidence>
<dbReference type="SFLD" id="SFLDG01067">
    <property type="entry name" value="SPASM/twitch_domain_containing"/>
    <property type="match status" value="1"/>
</dbReference>
<dbReference type="GO" id="GO:0016491">
    <property type="term" value="F:oxidoreductase activity"/>
    <property type="evidence" value="ECO:0007669"/>
    <property type="project" value="InterPro"/>
</dbReference>
<reference evidence="8 9" key="1">
    <citation type="submission" date="2016-11" db="EMBL/GenBank/DDBJ databases">
        <authorList>
            <person name="Varghese N."/>
            <person name="Submissions S."/>
        </authorList>
    </citation>
    <scope>NUCLEOTIDE SEQUENCE [LARGE SCALE GENOMIC DNA]</scope>
    <source>
        <strain evidence="8 9">DSM 19027</strain>
    </source>
</reference>
<dbReference type="AlphaFoldDB" id="A0A1M6K495"/>
<dbReference type="InterPro" id="IPR047602">
    <property type="entry name" value="SPASM_CteB-like"/>
</dbReference>
<dbReference type="GO" id="GO:0046872">
    <property type="term" value="F:metal ion binding"/>
    <property type="evidence" value="ECO:0007669"/>
    <property type="project" value="UniProtKB-KW"/>
</dbReference>
<evidence type="ECO:0000313" key="9">
    <source>
        <dbReference type="Proteomes" id="UP000324781"/>
    </source>
</evidence>
<dbReference type="InterPro" id="IPR024025">
    <property type="entry name" value="SCIFF_rSAM_maturase"/>
</dbReference>
<dbReference type="InterPro" id="IPR023867">
    <property type="entry name" value="Sulphatase_maturase_rSAM"/>
</dbReference>
<dbReference type="PANTHER" id="PTHR43273:SF8">
    <property type="entry name" value="RADICAL SAM DOMAIN PROTEIN"/>
    <property type="match status" value="1"/>
</dbReference>
<dbReference type="InterPro" id="IPR023885">
    <property type="entry name" value="4Fe4S-binding_SPASM_dom"/>
</dbReference>
<dbReference type="GO" id="GO:0051539">
    <property type="term" value="F:4 iron, 4 sulfur cluster binding"/>
    <property type="evidence" value="ECO:0007669"/>
    <property type="project" value="UniProtKB-KW"/>
</dbReference>
<dbReference type="PROSITE" id="PS01305">
    <property type="entry name" value="MOAA_NIFB_PQQE"/>
    <property type="match status" value="1"/>
</dbReference>
<dbReference type="PANTHER" id="PTHR43273">
    <property type="entry name" value="ANAEROBIC SULFATASE-MATURATING ENZYME HOMOLOG ASLB-RELATED"/>
    <property type="match status" value="1"/>
</dbReference>
<name>A0A1M6K495_9FIRM</name>